<evidence type="ECO:0000313" key="3">
    <source>
        <dbReference type="Proteomes" id="UP000616724"/>
    </source>
</evidence>
<dbReference type="RefSeq" id="WP_203891093.1">
    <property type="nucleotide sequence ID" value="NZ_BOOH01000021.1"/>
</dbReference>
<reference evidence="2 3" key="1">
    <citation type="submission" date="2021-01" db="EMBL/GenBank/DDBJ databases">
        <title>Whole genome shotgun sequence of Planobispora longispora NBRC 13918.</title>
        <authorList>
            <person name="Komaki H."/>
            <person name="Tamura T."/>
        </authorList>
    </citation>
    <scope>NUCLEOTIDE SEQUENCE [LARGE SCALE GENOMIC DNA]</scope>
    <source>
        <strain evidence="2 3">NBRC 13918</strain>
    </source>
</reference>
<accession>A0A8J3W567</accession>
<feature type="region of interest" description="Disordered" evidence="1">
    <location>
        <begin position="1"/>
        <end position="84"/>
    </location>
</feature>
<gene>
    <name evidence="2" type="ORF">Plo01_29160</name>
</gene>
<dbReference type="Proteomes" id="UP000616724">
    <property type="component" value="Unassembled WGS sequence"/>
</dbReference>
<evidence type="ECO:0000313" key="2">
    <source>
        <dbReference type="EMBL" id="GIH76487.1"/>
    </source>
</evidence>
<name>A0A8J3W567_9ACTN</name>
<proteinExistence type="predicted"/>
<comment type="caution">
    <text evidence="2">The sequence shown here is derived from an EMBL/GenBank/DDBJ whole genome shotgun (WGS) entry which is preliminary data.</text>
</comment>
<organism evidence="2 3">
    <name type="scientific">Planobispora longispora</name>
    <dbReference type="NCBI Taxonomy" id="28887"/>
    <lineage>
        <taxon>Bacteria</taxon>
        <taxon>Bacillati</taxon>
        <taxon>Actinomycetota</taxon>
        <taxon>Actinomycetes</taxon>
        <taxon>Streptosporangiales</taxon>
        <taxon>Streptosporangiaceae</taxon>
        <taxon>Planobispora</taxon>
    </lineage>
</organism>
<protein>
    <submittedName>
        <fullName evidence="2">Uncharacterized protein</fullName>
    </submittedName>
</protein>
<evidence type="ECO:0000256" key="1">
    <source>
        <dbReference type="SAM" id="MobiDB-lite"/>
    </source>
</evidence>
<sequence>MNDERDTAETGSPQREGGDPPPAVPDADLGESRTVAARSGADTDFPERPLPADPVEPSPPEGDGGEEAGGEGTQAPEPDMGPSS</sequence>
<keyword evidence="3" id="KW-1185">Reference proteome</keyword>
<feature type="compositionally biased region" description="Pro residues" evidence="1">
    <location>
        <begin position="48"/>
        <end position="60"/>
    </location>
</feature>
<dbReference type="EMBL" id="BOOH01000021">
    <property type="protein sequence ID" value="GIH76487.1"/>
    <property type="molecule type" value="Genomic_DNA"/>
</dbReference>
<dbReference type="AlphaFoldDB" id="A0A8J3W567"/>